<name>A0AAJ0BUH2_9PEZI</name>
<reference evidence="1" key="1">
    <citation type="submission" date="2023-06" db="EMBL/GenBank/DDBJ databases">
        <title>Genome-scale phylogeny and comparative genomics of the fungal order Sordariales.</title>
        <authorList>
            <consortium name="Lawrence Berkeley National Laboratory"/>
            <person name="Hensen N."/>
            <person name="Bonometti L."/>
            <person name="Westerberg I."/>
            <person name="Brannstrom I.O."/>
            <person name="Guillou S."/>
            <person name="Cros-Aarteil S."/>
            <person name="Calhoun S."/>
            <person name="Haridas S."/>
            <person name="Kuo A."/>
            <person name="Mondo S."/>
            <person name="Pangilinan J."/>
            <person name="Riley R."/>
            <person name="Labutti K."/>
            <person name="Andreopoulos B."/>
            <person name="Lipzen A."/>
            <person name="Chen C."/>
            <person name="Yanf M."/>
            <person name="Daum C."/>
            <person name="Ng V."/>
            <person name="Clum A."/>
            <person name="Steindorff A."/>
            <person name="Ohm R."/>
            <person name="Martin F."/>
            <person name="Silar P."/>
            <person name="Natvig D."/>
            <person name="Lalanne C."/>
            <person name="Gautier V."/>
            <person name="Ament-Velasquez S.L."/>
            <person name="Kruys A."/>
            <person name="Hutchinson M.I."/>
            <person name="Powell A.J."/>
            <person name="Barry K."/>
            <person name="Miller A.N."/>
            <person name="Grigoriev I.V."/>
            <person name="Debuchy R."/>
            <person name="Gladieux P."/>
            <person name="Thoren M.H."/>
            <person name="Johannesson H."/>
        </authorList>
    </citation>
    <scope>NUCLEOTIDE SEQUENCE</scope>
    <source>
        <strain evidence="1">8032-3</strain>
    </source>
</reference>
<dbReference type="RefSeq" id="XP_060280937.1">
    <property type="nucleotide sequence ID" value="XM_060431774.1"/>
</dbReference>
<evidence type="ECO:0000313" key="1">
    <source>
        <dbReference type="EMBL" id="KAK1764724.1"/>
    </source>
</evidence>
<dbReference type="EMBL" id="MU839018">
    <property type="protein sequence ID" value="KAK1764724.1"/>
    <property type="molecule type" value="Genomic_DNA"/>
</dbReference>
<evidence type="ECO:0008006" key="3">
    <source>
        <dbReference type="Google" id="ProtNLM"/>
    </source>
</evidence>
<dbReference type="Proteomes" id="UP001244011">
    <property type="component" value="Unassembled WGS sequence"/>
</dbReference>
<gene>
    <name evidence="1" type="ORF">QBC33DRAFT_594154</name>
</gene>
<dbReference type="GeneID" id="85314961"/>
<keyword evidence="2" id="KW-1185">Reference proteome</keyword>
<dbReference type="AlphaFoldDB" id="A0AAJ0BUH2"/>
<protein>
    <recommendedName>
        <fullName evidence="3">F-box domain-containing protein</fullName>
    </recommendedName>
</protein>
<evidence type="ECO:0000313" key="2">
    <source>
        <dbReference type="Proteomes" id="UP001244011"/>
    </source>
</evidence>
<proteinExistence type="predicted"/>
<accession>A0AAJ0BUH2</accession>
<organism evidence="1 2">
    <name type="scientific">Phialemonium atrogriseum</name>
    <dbReference type="NCBI Taxonomy" id="1093897"/>
    <lineage>
        <taxon>Eukaryota</taxon>
        <taxon>Fungi</taxon>
        <taxon>Dikarya</taxon>
        <taxon>Ascomycota</taxon>
        <taxon>Pezizomycotina</taxon>
        <taxon>Sordariomycetes</taxon>
        <taxon>Sordariomycetidae</taxon>
        <taxon>Cephalothecales</taxon>
        <taxon>Cephalothecaceae</taxon>
        <taxon>Phialemonium</taxon>
    </lineage>
</organism>
<comment type="caution">
    <text evidence="1">The sequence shown here is derived from an EMBL/GenBank/DDBJ whole genome shotgun (WGS) entry which is preliminary data.</text>
</comment>
<sequence length="478" mass="53314">MRPAGALDMPNELLTATFSHLKNTADIQSARLTCRRFEANSSRFLIPLVRVEPQSASLRRLDRISQHPAIREGVREVAIQLTYYDATLAFEIADFTSTNAERVEREKRTLLWLISHSYLPPGVSRQRGEAAVSRADAIIDSWKNAGPDTPENLSPEEDQQYQDLLNVAFDKYGSRYLNQAGMLENGTFIHAVGAAMARMPCARTLAFQGKTELTQRQEKDFLFRMEDLEEQCEVMAYPLSREQARFQLCGPRVGDLFITLPLAVHKAGVSLSELKISTYLALGEDLPELETSKITSALQGLRAVNLDFMWDELPNRSYVHHICSLLNAILDTDSLESISLSFDCEFDTLPLLFSMGPILTRRQWKNLRRVSLSNMSLHLGELALFIANLGAPLEGFHIDAIHLLSGTWAEGLDIFRGSVAMLGGDRIEVRDPSGAEVETKLSNDETTAMFEGEGGRRSTAEAYILGHTYTNPLQGVMG</sequence>